<dbReference type="Pfam" id="PF09677">
    <property type="entry name" value="TrbI_Ftype"/>
    <property type="match status" value="1"/>
</dbReference>
<dbReference type="EMBL" id="NEFY01000019">
    <property type="protein sequence ID" value="OZC34952.1"/>
    <property type="molecule type" value="Genomic_DNA"/>
</dbReference>
<evidence type="ECO:0008006" key="3">
    <source>
        <dbReference type="Google" id="ProtNLM"/>
    </source>
</evidence>
<name>A0A7Z1DU32_9GAMM</name>
<reference evidence="1 2" key="1">
    <citation type="submission" date="2017-06" db="EMBL/GenBank/DDBJ databases">
        <title>Draft genome sequence of the halophilic bacterium Marinobacter vinifirmus FB1.</title>
        <authorList>
            <person name="Stepanov V.G."/>
            <person name="Roberts D.J."/>
            <person name="Fox G.E."/>
        </authorList>
    </citation>
    <scope>NUCLEOTIDE SEQUENCE [LARGE SCALE GENOMIC DNA]</scope>
    <source>
        <strain evidence="1 2">FB1</strain>
    </source>
</reference>
<dbReference type="RefSeq" id="WP_094625903.1">
    <property type="nucleotide sequence ID" value="NZ_NEFY01000019.1"/>
</dbReference>
<dbReference type="InterPro" id="IPR014115">
    <property type="entry name" value="TrbI_Ftype"/>
</dbReference>
<gene>
    <name evidence="1" type="ORF">B9Q17_00175</name>
</gene>
<comment type="caution">
    <text evidence="1">The sequence shown here is derived from an EMBL/GenBank/DDBJ whole genome shotgun (WGS) entry which is preliminary data.</text>
</comment>
<organism evidence="1 2">
    <name type="scientific">Marinobacter vinifirmus</name>
    <dbReference type="NCBI Taxonomy" id="355591"/>
    <lineage>
        <taxon>Bacteria</taxon>
        <taxon>Pseudomonadati</taxon>
        <taxon>Pseudomonadota</taxon>
        <taxon>Gammaproteobacteria</taxon>
        <taxon>Pseudomonadales</taxon>
        <taxon>Marinobacteraceae</taxon>
        <taxon>Marinobacter</taxon>
    </lineage>
</organism>
<proteinExistence type="predicted"/>
<keyword evidence="2" id="KW-1185">Reference proteome</keyword>
<accession>A0A7Z1DU32</accession>
<dbReference type="Proteomes" id="UP000216984">
    <property type="component" value="Unassembled WGS sequence"/>
</dbReference>
<sequence length="110" mass="12410">MKNIIVSLICGLLGAMIFTLVNNHLYARPIAVVKLDEIIASHLREYGERELTEEQQREVSERFAKSLDQVIKRVADEHKVTLLVSPAVISDVPDYTNYVKSEVGRMVNGN</sequence>
<dbReference type="AlphaFoldDB" id="A0A7Z1DU32"/>
<evidence type="ECO:0000313" key="2">
    <source>
        <dbReference type="Proteomes" id="UP000216984"/>
    </source>
</evidence>
<protein>
    <recommendedName>
        <fullName evidence="3">Type-F conjugative transfer system protein TrbI</fullName>
    </recommendedName>
</protein>
<evidence type="ECO:0000313" key="1">
    <source>
        <dbReference type="EMBL" id="OZC34952.1"/>
    </source>
</evidence>